<keyword evidence="4" id="KW-1185">Reference proteome</keyword>
<organism evidence="3 4">
    <name type="scientific">Dryocola boscaweniae</name>
    <dbReference type="NCBI Taxonomy" id="2925397"/>
    <lineage>
        <taxon>Bacteria</taxon>
        <taxon>Pseudomonadati</taxon>
        <taxon>Pseudomonadota</taxon>
        <taxon>Gammaproteobacteria</taxon>
        <taxon>Enterobacterales</taxon>
        <taxon>Enterobacteriaceae</taxon>
        <taxon>Dryocola</taxon>
    </lineage>
</organism>
<reference evidence="3" key="1">
    <citation type="submission" date="2022-03" db="EMBL/GenBank/DDBJ databases">
        <title>Proposal of a novel genus Dryocolo and two novel species.</title>
        <authorList>
            <person name="Maddock D.W."/>
            <person name="Brady C.L."/>
            <person name="Denman S."/>
            <person name="Arnold D."/>
        </authorList>
    </citation>
    <scope>NUCLEOTIDE SEQUENCE</scope>
    <source>
        <strain evidence="3">H6W4</strain>
    </source>
</reference>
<dbReference type="RefSeq" id="WP_271124033.1">
    <property type="nucleotide sequence ID" value="NZ_JALHAN010000068.1"/>
</dbReference>
<dbReference type="PANTHER" id="PTHR33713:SF6">
    <property type="entry name" value="ANTITOXIN YEFM"/>
    <property type="match status" value="1"/>
</dbReference>
<dbReference type="Proteomes" id="UP001150641">
    <property type="component" value="Unassembled WGS sequence"/>
</dbReference>
<dbReference type="Pfam" id="PF02604">
    <property type="entry name" value="PhdYeFM_antitox"/>
    <property type="match status" value="1"/>
</dbReference>
<protein>
    <recommendedName>
        <fullName evidence="2">Antitoxin</fullName>
    </recommendedName>
</protein>
<dbReference type="SUPFAM" id="SSF143120">
    <property type="entry name" value="YefM-like"/>
    <property type="match status" value="1"/>
</dbReference>
<dbReference type="Gene3D" id="3.40.1620.10">
    <property type="entry name" value="YefM-like domain"/>
    <property type="match status" value="1"/>
</dbReference>
<gene>
    <name evidence="3" type="ORF">MUA00_16065</name>
</gene>
<evidence type="ECO:0000256" key="1">
    <source>
        <dbReference type="ARBA" id="ARBA00009981"/>
    </source>
</evidence>
<dbReference type="PANTHER" id="PTHR33713">
    <property type="entry name" value="ANTITOXIN YAFN-RELATED"/>
    <property type="match status" value="1"/>
</dbReference>
<comment type="similarity">
    <text evidence="1 2">Belongs to the phD/YefM antitoxin family.</text>
</comment>
<dbReference type="AlphaFoldDB" id="A0A9X3AQN0"/>
<name>A0A9X3AQN0_9ENTR</name>
<comment type="caution">
    <text evidence="3">The sequence shown here is derived from an EMBL/GenBank/DDBJ whole genome shotgun (WGS) entry which is preliminary data.</text>
</comment>
<dbReference type="InterPro" id="IPR006442">
    <property type="entry name" value="Antitoxin_Phd/YefM"/>
</dbReference>
<dbReference type="EMBL" id="JALHAP010000081">
    <property type="protein sequence ID" value="MCT4703295.1"/>
    <property type="molecule type" value="Genomic_DNA"/>
</dbReference>
<evidence type="ECO:0000313" key="4">
    <source>
        <dbReference type="Proteomes" id="UP001150641"/>
    </source>
</evidence>
<accession>A0A9X3AQN0</accession>
<dbReference type="InterPro" id="IPR036165">
    <property type="entry name" value="YefM-like_sf"/>
</dbReference>
<evidence type="ECO:0000313" key="3">
    <source>
        <dbReference type="EMBL" id="MCT4703295.1"/>
    </source>
</evidence>
<proteinExistence type="inferred from homology"/>
<dbReference type="InterPro" id="IPR051405">
    <property type="entry name" value="phD/YefM_antitoxin"/>
</dbReference>
<sequence>MLSFTANQAKTQFGEMIAKAQREPVSITKNGKPSVVVMSVDDYNELEALKLQLLRDRLAHSIAQAQAGQLHEGEAVFDELMKDL</sequence>
<evidence type="ECO:0000256" key="2">
    <source>
        <dbReference type="RuleBase" id="RU362080"/>
    </source>
</evidence>
<comment type="function">
    <text evidence="2">Antitoxin component of a type II toxin-antitoxin (TA) system.</text>
</comment>
<dbReference type="NCBIfam" id="TIGR01552">
    <property type="entry name" value="phd_fam"/>
    <property type="match status" value="1"/>
</dbReference>